<proteinExistence type="predicted"/>
<evidence type="ECO:0000313" key="1">
    <source>
        <dbReference type="EMBL" id="KAF7503916.1"/>
    </source>
</evidence>
<name>A0A8H7AB75_9EURO</name>
<gene>
    <name evidence="1" type="ORF">GJ744_002997</name>
</gene>
<dbReference type="OrthoDB" id="4678172at2759"/>
<organism evidence="1 2">
    <name type="scientific">Endocarpon pusillum</name>
    <dbReference type="NCBI Taxonomy" id="364733"/>
    <lineage>
        <taxon>Eukaryota</taxon>
        <taxon>Fungi</taxon>
        <taxon>Dikarya</taxon>
        <taxon>Ascomycota</taxon>
        <taxon>Pezizomycotina</taxon>
        <taxon>Eurotiomycetes</taxon>
        <taxon>Chaetothyriomycetidae</taxon>
        <taxon>Verrucariales</taxon>
        <taxon>Verrucariaceae</taxon>
        <taxon>Endocarpon</taxon>
    </lineage>
</organism>
<sequence>MLAFFSSSRLEEDDINRAADSYYRDAVAQSTLINLAYSLIRQAIALLPRTVHSSRKQLSRAALRALDGSLESWDSALEVLKAVLKLMPRTCIVVLHGLDCLGPAWGEYVEDVMKVVGRHVESGKGSSY</sequence>
<dbReference type="Proteomes" id="UP000606974">
    <property type="component" value="Unassembled WGS sequence"/>
</dbReference>
<evidence type="ECO:0000313" key="2">
    <source>
        <dbReference type="Proteomes" id="UP000606974"/>
    </source>
</evidence>
<comment type="caution">
    <text evidence="1">The sequence shown here is derived from an EMBL/GenBank/DDBJ whole genome shotgun (WGS) entry which is preliminary data.</text>
</comment>
<reference evidence="1" key="1">
    <citation type="submission" date="2020-02" db="EMBL/GenBank/DDBJ databases">
        <authorList>
            <person name="Palmer J.M."/>
        </authorList>
    </citation>
    <scope>NUCLEOTIDE SEQUENCE</scope>
    <source>
        <strain evidence="1">EPUS1.4</strain>
        <tissue evidence="1">Thallus</tissue>
    </source>
</reference>
<keyword evidence="2" id="KW-1185">Reference proteome</keyword>
<dbReference type="EMBL" id="JAACFV010000156">
    <property type="protein sequence ID" value="KAF7503916.1"/>
    <property type="molecule type" value="Genomic_DNA"/>
</dbReference>
<protein>
    <submittedName>
        <fullName evidence="1">Uncharacterized protein</fullName>
    </submittedName>
</protein>
<accession>A0A8H7AB75</accession>
<dbReference type="AlphaFoldDB" id="A0A8H7AB75"/>